<dbReference type="AlphaFoldDB" id="A0A4U1L3Q0"/>
<feature type="domain" description="FAD/NAD(P)-binding" evidence="2">
    <location>
        <begin position="8"/>
        <end position="318"/>
    </location>
</feature>
<dbReference type="PIRSF" id="PIRSF037495">
    <property type="entry name" value="Opine_OX_OoxA/HcnB"/>
    <property type="match status" value="1"/>
</dbReference>
<dbReference type="Proteomes" id="UP000309138">
    <property type="component" value="Unassembled WGS sequence"/>
</dbReference>
<organism evidence="3 4">
    <name type="scientific">Sphingomonas baiyangensis</name>
    <dbReference type="NCBI Taxonomy" id="2572576"/>
    <lineage>
        <taxon>Bacteria</taxon>
        <taxon>Pseudomonadati</taxon>
        <taxon>Pseudomonadota</taxon>
        <taxon>Alphaproteobacteria</taxon>
        <taxon>Sphingomonadales</taxon>
        <taxon>Sphingomonadaceae</taxon>
        <taxon>Sphingomonas</taxon>
    </lineage>
</organism>
<evidence type="ECO:0000313" key="4">
    <source>
        <dbReference type="Proteomes" id="UP000309138"/>
    </source>
</evidence>
<dbReference type="OrthoDB" id="5287468at2"/>
<dbReference type="Gene3D" id="1.10.10.1100">
    <property type="entry name" value="BFD-like [2Fe-2S]-binding domain"/>
    <property type="match status" value="1"/>
</dbReference>
<gene>
    <name evidence="3" type="ORF">FBR43_08225</name>
</gene>
<name>A0A4U1L3Q0_9SPHN</name>
<dbReference type="InterPro" id="IPR023753">
    <property type="entry name" value="FAD/NAD-binding_dom"/>
</dbReference>
<dbReference type="PANTHER" id="PTHR42949">
    <property type="entry name" value="ANAEROBIC GLYCEROL-3-PHOSPHATE DEHYDROGENASE SUBUNIT B"/>
    <property type="match status" value="1"/>
</dbReference>
<reference evidence="3 4" key="1">
    <citation type="submission" date="2019-04" db="EMBL/GenBank/DDBJ databases">
        <authorList>
            <person name="Yang Y."/>
            <person name="Wei D."/>
        </authorList>
    </citation>
    <scope>NUCLEOTIDE SEQUENCE [LARGE SCALE GENOMIC DNA]</scope>
    <source>
        <strain evidence="3 4">L-1-4w-11</strain>
    </source>
</reference>
<dbReference type="GO" id="GO:0016491">
    <property type="term" value="F:oxidoreductase activity"/>
    <property type="evidence" value="ECO:0007669"/>
    <property type="project" value="UniProtKB-KW"/>
</dbReference>
<sequence>MAERATVDVAIVGGGPAGQAAALQLAAAGIAATVIDEQPRAGGQILRQPPSAVAVRDWLAGRSYRALKAQLAAFEDCNAVTWRGGTSVIGLSMNEDGAGLTLADGSGVERLHARHVLVAAGCHDLAVPMPGWTLPGVQPAGAVQAMLKSQQMLPEGATLFAGTHPLQLIVAAQLVRAGATVAGVHFAQPLRRFATWLSPAAAIARSADLADALAALATLRRARVPVRFGSAISAIEGAMRVERAIVDGVPIACDQVALCYGFVPQSALPRMAGATMRAAGPAGGFATVADDWMASSVPGLWVAGETTGVQGAPAAACEGAIAGIGIAQTMRAFDLREAERRAAPFRAAYVQHRTFAAVLDRIADPRDHFPPIAPDTIVCRCEAVPRAALAGGSANAVKLASRCGMGLCQGRNCEPTLLRLLGAPDGPGFTARFPARPVALGMLAGD</sequence>
<dbReference type="Gene3D" id="3.50.50.60">
    <property type="entry name" value="FAD/NAD(P)-binding domain"/>
    <property type="match status" value="3"/>
</dbReference>
<evidence type="ECO:0000259" key="2">
    <source>
        <dbReference type="Pfam" id="PF07992"/>
    </source>
</evidence>
<dbReference type="InterPro" id="IPR017224">
    <property type="entry name" value="Opine_Oxase_asu/HCN_bsu"/>
</dbReference>
<evidence type="ECO:0000256" key="1">
    <source>
        <dbReference type="ARBA" id="ARBA00023002"/>
    </source>
</evidence>
<accession>A0A4U1L3Q0</accession>
<dbReference type="PRINTS" id="PR00469">
    <property type="entry name" value="PNDRDTASEII"/>
</dbReference>
<dbReference type="PANTHER" id="PTHR42949:SF3">
    <property type="entry name" value="ANAEROBIC GLYCEROL-3-PHOSPHATE DEHYDROGENASE SUBUNIT B"/>
    <property type="match status" value="1"/>
</dbReference>
<dbReference type="CDD" id="cd19946">
    <property type="entry name" value="GlpA-like_Fer2_BFD-like"/>
    <property type="match status" value="1"/>
</dbReference>
<keyword evidence="1" id="KW-0560">Oxidoreductase</keyword>
<dbReference type="EMBL" id="SWKR01000002">
    <property type="protein sequence ID" value="TKD50755.1"/>
    <property type="molecule type" value="Genomic_DNA"/>
</dbReference>
<dbReference type="PRINTS" id="PR00368">
    <property type="entry name" value="FADPNR"/>
</dbReference>
<proteinExistence type="predicted"/>
<comment type="caution">
    <text evidence="3">The sequence shown here is derived from an EMBL/GenBank/DDBJ whole genome shotgun (WGS) entry which is preliminary data.</text>
</comment>
<dbReference type="SUPFAM" id="SSF51905">
    <property type="entry name" value="FAD/NAD(P)-binding domain"/>
    <property type="match status" value="1"/>
</dbReference>
<dbReference type="InterPro" id="IPR036188">
    <property type="entry name" value="FAD/NAD-bd_sf"/>
</dbReference>
<dbReference type="Pfam" id="PF07992">
    <property type="entry name" value="Pyr_redox_2"/>
    <property type="match status" value="1"/>
</dbReference>
<evidence type="ECO:0000313" key="3">
    <source>
        <dbReference type="EMBL" id="TKD50755.1"/>
    </source>
</evidence>
<protein>
    <submittedName>
        <fullName evidence="3">FAD-dependent oxidoreductase</fullName>
    </submittedName>
</protein>
<dbReference type="RefSeq" id="WP_136942700.1">
    <property type="nucleotide sequence ID" value="NZ_SWKR01000002.1"/>
</dbReference>
<dbReference type="InterPro" id="IPR041854">
    <property type="entry name" value="BFD-like_2Fe2S-bd_dom_sf"/>
</dbReference>
<dbReference type="InterPro" id="IPR051691">
    <property type="entry name" value="Metab_Enz_Cyan_OpOx_G3PDH"/>
</dbReference>
<keyword evidence="4" id="KW-1185">Reference proteome</keyword>